<feature type="signal peptide" evidence="1">
    <location>
        <begin position="1"/>
        <end position="32"/>
    </location>
</feature>
<dbReference type="Proteomes" id="UP001372834">
    <property type="component" value="Unassembled WGS sequence"/>
</dbReference>
<keyword evidence="1" id="KW-0732">Signal</keyword>
<dbReference type="AlphaFoldDB" id="A0AAN8SFG3"/>
<organism evidence="2 3">
    <name type="scientific">Polyplax serrata</name>
    <name type="common">Common mouse louse</name>
    <dbReference type="NCBI Taxonomy" id="468196"/>
    <lineage>
        <taxon>Eukaryota</taxon>
        <taxon>Metazoa</taxon>
        <taxon>Ecdysozoa</taxon>
        <taxon>Arthropoda</taxon>
        <taxon>Hexapoda</taxon>
        <taxon>Insecta</taxon>
        <taxon>Pterygota</taxon>
        <taxon>Neoptera</taxon>
        <taxon>Paraneoptera</taxon>
        <taxon>Psocodea</taxon>
        <taxon>Troctomorpha</taxon>
        <taxon>Phthiraptera</taxon>
        <taxon>Anoplura</taxon>
        <taxon>Polyplacidae</taxon>
        <taxon>Polyplax</taxon>
    </lineage>
</organism>
<feature type="chain" id="PRO_5042948709" evidence="1">
    <location>
        <begin position="33"/>
        <end position="129"/>
    </location>
</feature>
<gene>
    <name evidence="2" type="ORF">RUM43_000944</name>
</gene>
<evidence type="ECO:0000313" key="2">
    <source>
        <dbReference type="EMBL" id="KAK6644676.1"/>
    </source>
</evidence>
<dbReference type="EMBL" id="JAWJWE010000001">
    <property type="protein sequence ID" value="KAK6644676.1"/>
    <property type="molecule type" value="Genomic_DNA"/>
</dbReference>
<evidence type="ECO:0000313" key="3">
    <source>
        <dbReference type="Proteomes" id="UP001372834"/>
    </source>
</evidence>
<sequence>MGNSNGGIGNGGRKMRLVLLLLPLPLSRRELGEEEEGQNKADWCARREKQEIYWVNSAIMILPKLKKENPNGILTSDFHESAGWISPMRRPNFDLVENLQGVLLLGYPKKNLLVLQFLQSASTRRFLSA</sequence>
<comment type="caution">
    <text evidence="2">The sequence shown here is derived from an EMBL/GenBank/DDBJ whole genome shotgun (WGS) entry which is preliminary data.</text>
</comment>
<name>A0AAN8SFG3_POLSC</name>
<protein>
    <submittedName>
        <fullName evidence="2">Uncharacterized protein</fullName>
    </submittedName>
</protein>
<reference evidence="2 3" key="1">
    <citation type="submission" date="2023-10" db="EMBL/GenBank/DDBJ databases">
        <title>Genomes of two closely related lineages of the louse Polyplax serrata with different host specificities.</title>
        <authorList>
            <person name="Martinu J."/>
            <person name="Tarabai H."/>
            <person name="Stefka J."/>
            <person name="Hypsa V."/>
        </authorList>
    </citation>
    <scope>NUCLEOTIDE SEQUENCE [LARGE SCALE GENOMIC DNA]</scope>
    <source>
        <strain evidence="2">HR10_N</strain>
    </source>
</reference>
<accession>A0AAN8SFG3</accession>
<evidence type="ECO:0000256" key="1">
    <source>
        <dbReference type="SAM" id="SignalP"/>
    </source>
</evidence>
<proteinExistence type="predicted"/>